<evidence type="ECO:0000256" key="1">
    <source>
        <dbReference type="ARBA" id="ARBA00001917"/>
    </source>
</evidence>
<dbReference type="Pfam" id="PF01070">
    <property type="entry name" value="FMN_dh"/>
    <property type="match status" value="1"/>
</dbReference>
<organism evidence="5 6">
    <name type="scientific">Olpidium bornovanus</name>
    <dbReference type="NCBI Taxonomy" id="278681"/>
    <lineage>
        <taxon>Eukaryota</taxon>
        <taxon>Fungi</taxon>
        <taxon>Fungi incertae sedis</taxon>
        <taxon>Olpidiomycota</taxon>
        <taxon>Olpidiomycotina</taxon>
        <taxon>Olpidiomycetes</taxon>
        <taxon>Olpidiales</taxon>
        <taxon>Olpidiaceae</taxon>
        <taxon>Olpidium</taxon>
    </lineage>
</organism>
<reference evidence="5 6" key="1">
    <citation type="journal article" name="Sci. Rep.">
        <title>Genome-scale phylogenetic analyses confirm Olpidium as the closest living zoosporic fungus to the non-flagellated, terrestrial fungi.</title>
        <authorList>
            <person name="Chang Y."/>
            <person name="Rochon D."/>
            <person name="Sekimoto S."/>
            <person name="Wang Y."/>
            <person name="Chovatia M."/>
            <person name="Sandor L."/>
            <person name="Salamov A."/>
            <person name="Grigoriev I.V."/>
            <person name="Stajich J.E."/>
            <person name="Spatafora J.W."/>
        </authorList>
    </citation>
    <scope>NUCLEOTIDE SEQUENCE [LARGE SCALE GENOMIC DNA]</scope>
    <source>
        <strain evidence="5">S191</strain>
    </source>
</reference>
<evidence type="ECO:0000259" key="4">
    <source>
        <dbReference type="PROSITE" id="PS51349"/>
    </source>
</evidence>
<keyword evidence="2" id="KW-0560">Oxidoreductase</keyword>
<dbReference type="GO" id="GO:0004460">
    <property type="term" value="F:L-lactate dehydrogenase (cytochrome) activity"/>
    <property type="evidence" value="ECO:0007669"/>
    <property type="project" value="TreeGrafter"/>
</dbReference>
<dbReference type="GO" id="GO:0006089">
    <property type="term" value="P:lactate metabolic process"/>
    <property type="evidence" value="ECO:0007669"/>
    <property type="project" value="TreeGrafter"/>
</dbReference>
<evidence type="ECO:0000313" key="5">
    <source>
        <dbReference type="EMBL" id="KAG5455907.1"/>
    </source>
</evidence>
<dbReference type="InterPro" id="IPR008259">
    <property type="entry name" value="FMN_hydac_DH_AS"/>
</dbReference>
<feature type="compositionally biased region" description="Low complexity" evidence="3">
    <location>
        <begin position="9"/>
        <end position="21"/>
    </location>
</feature>
<dbReference type="OrthoDB" id="1925334at2759"/>
<name>A0A8H7ZMP2_9FUNG</name>
<sequence length="228" mass="25273">SDRVERVLTAATRGRARAPTAAERLGHPDGEKILTRAAAAKGIIQMIPTLASCSLDEITGARTGDQIQLLTTPNAKNKKKPFPRNWNAEKLVKRAAERGCRAIFLTVDAPQIGRREKDMRLKYVDEAPHEQRDEGMEVDRSQGAGRAISSFVSPSLCWKDIPWLRSLSNLPLVLKGVQTVEDALLAAEHGCEGIVLSNHGGRQVDYARCTFPKMAIPSQNAFYFFFFR</sequence>
<dbReference type="PROSITE" id="PS51349">
    <property type="entry name" value="FMN_HYDROXY_ACID_DH_2"/>
    <property type="match status" value="1"/>
</dbReference>
<dbReference type="InterPro" id="IPR000262">
    <property type="entry name" value="FMN-dep_DH"/>
</dbReference>
<evidence type="ECO:0000256" key="3">
    <source>
        <dbReference type="SAM" id="MobiDB-lite"/>
    </source>
</evidence>
<dbReference type="AlphaFoldDB" id="A0A8H7ZMP2"/>
<dbReference type="Proteomes" id="UP000673691">
    <property type="component" value="Unassembled WGS sequence"/>
</dbReference>
<dbReference type="SUPFAM" id="SSF51395">
    <property type="entry name" value="FMN-linked oxidoreductases"/>
    <property type="match status" value="1"/>
</dbReference>
<feature type="domain" description="FMN hydroxy acid dehydrogenase" evidence="4">
    <location>
        <begin position="1"/>
        <end position="228"/>
    </location>
</feature>
<feature type="region of interest" description="Disordered" evidence="3">
    <location>
        <begin position="1"/>
        <end position="21"/>
    </location>
</feature>
<gene>
    <name evidence="5" type="ORF">BJ554DRAFT_4508</name>
</gene>
<dbReference type="PANTHER" id="PTHR10578:SF148">
    <property type="entry name" value="L-LACTATE DEHYDROGENASE (CYTOCHROME)"/>
    <property type="match status" value="1"/>
</dbReference>
<keyword evidence="6" id="KW-1185">Reference proteome</keyword>
<feature type="non-terminal residue" evidence="5">
    <location>
        <position position="1"/>
    </location>
</feature>
<evidence type="ECO:0000256" key="2">
    <source>
        <dbReference type="ARBA" id="ARBA00023002"/>
    </source>
</evidence>
<dbReference type="Gene3D" id="3.20.20.70">
    <property type="entry name" value="Aldolase class I"/>
    <property type="match status" value="1"/>
</dbReference>
<comment type="caution">
    <text evidence="5">The sequence shown here is derived from an EMBL/GenBank/DDBJ whole genome shotgun (WGS) entry which is preliminary data.</text>
</comment>
<dbReference type="InterPro" id="IPR037396">
    <property type="entry name" value="FMN_HAD"/>
</dbReference>
<proteinExistence type="predicted"/>
<dbReference type="EMBL" id="JAEFCI010012591">
    <property type="protein sequence ID" value="KAG5455907.1"/>
    <property type="molecule type" value="Genomic_DNA"/>
</dbReference>
<comment type="cofactor">
    <cofactor evidence="1">
        <name>FMN</name>
        <dbReference type="ChEBI" id="CHEBI:58210"/>
    </cofactor>
</comment>
<accession>A0A8H7ZMP2</accession>
<dbReference type="InterPro" id="IPR013785">
    <property type="entry name" value="Aldolase_TIM"/>
</dbReference>
<evidence type="ECO:0000313" key="6">
    <source>
        <dbReference type="Proteomes" id="UP000673691"/>
    </source>
</evidence>
<dbReference type="PANTHER" id="PTHR10578">
    <property type="entry name" value="S -2-HYDROXY-ACID OXIDASE-RELATED"/>
    <property type="match status" value="1"/>
</dbReference>
<dbReference type="PROSITE" id="PS00557">
    <property type="entry name" value="FMN_HYDROXY_ACID_DH_1"/>
    <property type="match status" value="1"/>
</dbReference>
<protein>
    <submittedName>
        <fullName evidence="5">FMN-dependent dehydrogenase</fullName>
    </submittedName>
</protein>